<keyword evidence="2" id="KW-1185">Reference proteome</keyword>
<protein>
    <submittedName>
        <fullName evidence="1">Uncharacterized protein</fullName>
    </submittedName>
</protein>
<proteinExistence type="predicted"/>
<evidence type="ECO:0000313" key="1">
    <source>
        <dbReference type="EMBL" id="KAJ8333011.1"/>
    </source>
</evidence>
<accession>A0A9Q1E696</accession>
<evidence type="ECO:0000313" key="2">
    <source>
        <dbReference type="Proteomes" id="UP001152622"/>
    </source>
</evidence>
<reference evidence="1" key="1">
    <citation type="journal article" date="2023" name="Science">
        <title>Genome structures resolve the early diversification of teleost fishes.</title>
        <authorList>
            <person name="Parey E."/>
            <person name="Louis A."/>
            <person name="Montfort J."/>
            <person name="Bouchez O."/>
            <person name="Roques C."/>
            <person name="Iampietro C."/>
            <person name="Lluch J."/>
            <person name="Castinel A."/>
            <person name="Donnadieu C."/>
            <person name="Desvignes T."/>
            <person name="Floi Bucao C."/>
            <person name="Jouanno E."/>
            <person name="Wen M."/>
            <person name="Mejri S."/>
            <person name="Dirks R."/>
            <person name="Jansen H."/>
            <person name="Henkel C."/>
            <person name="Chen W.J."/>
            <person name="Zahm M."/>
            <person name="Cabau C."/>
            <person name="Klopp C."/>
            <person name="Thompson A.W."/>
            <person name="Robinson-Rechavi M."/>
            <person name="Braasch I."/>
            <person name="Lecointre G."/>
            <person name="Bobe J."/>
            <person name="Postlethwait J.H."/>
            <person name="Berthelot C."/>
            <person name="Roest Crollius H."/>
            <person name="Guiguen Y."/>
        </authorList>
    </citation>
    <scope>NUCLEOTIDE SEQUENCE</scope>
    <source>
        <strain evidence="1">WJC10195</strain>
    </source>
</reference>
<dbReference type="Proteomes" id="UP001152622">
    <property type="component" value="Chromosome 24"/>
</dbReference>
<dbReference type="EMBL" id="JAINUF010000024">
    <property type="protein sequence ID" value="KAJ8333011.1"/>
    <property type="molecule type" value="Genomic_DNA"/>
</dbReference>
<name>A0A9Q1E696_SYNKA</name>
<organism evidence="1 2">
    <name type="scientific">Synaphobranchus kaupii</name>
    <name type="common">Kaup's arrowtooth eel</name>
    <dbReference type="NCBI Taxonomy" id="118154"/>
    <lineage>
        <taxon>Eukaryota</taxon>
        <taxon>Metazoa</taxon>
        <taxon>Chordata</taxon>
        <taxon>Craniata</taxon>
        <taxon>Vertebrata</taxon>
        <taxon>Euteleostomi</taxon>
        <taxon>Actinopterygii</taxon>
        <taxon>Neopterygii</taxon>
        <taxon>Teleostei</taxon>
        <taxon>Anguilliformes</taxon>
        <taxon>Synaphobranchidae</taxon>
        <taxon>Synaphobranchus</taxon>
    </lineage>
</organism>
<gene>
    <name evidence="1" type="ORF">SKAU_G00419070</name>
</gene>
<comment type="caution">
    <text evidence="1">The sequence shown here is derived from an EMBL/GenBank/DDBJ whole genome shotgun (WGS) entry which is preliminary data.</text>
</comment>
<dbReference type="AlphaFoldDB" id="A0A9Q1E696"/>
<sequence>MQWAARRRSLAVEREMPFVCVLSAGVPELTAAQALLLCGAARSGESSALRGTCSGEIFTSPFDPSQKTCAPPALDLAEAPVWLARPAMPLLSTDTESTATSRRDCWCLAVSDERLRCLHDRLVDLGASLTKAL</sequence>